<sequence>MFNLYDVTWLIVIAIVLLALGKSGDTILEYVLTDLVDEVDTSGNRNKKRSLERGVIWWQIPYASGAIVAILWVSPFAFGGVHPTWKTTFLICIISMIASLIIFCIGHDVYHRCELTKRPVEIFFRVFGAKLQKLFKCSMNTPAQESSSETRRQENDGITQDDIRVVRSLLRMFPMWGTLIVVPLTSAVGSTFYIEQFSYLRGNDKIPAQMFDMIQDLSGFAILILYSRLTCVRQNEKLKIGVGMLCSIISCVFAWILEFYRLKEVREVGDDENTSTSFLWLVSQFCILGFMEGLTEEGSLRVFKSQIDELIKSYREEYMEVVMCLGKLVNIFLILILDSQLRWFGDDVNNTHLDRYYLLLVCLCSVNFVIYCCIAKCFYEGTEPDPHSAKDNLQLRESTHATNG</sequence>
<dbReference type="InterPro" id="IPR000109">
    <property type="entry name" value="POT_fam"/>
</dbReference>
<dbReference type="PANTHER" id="PTHR11654">
    <property type="entry name" value="OLIGOPEPTIDE TRANSPORTER-RELATED"/>
    <property type="match status" value="1"/>
</dbReference>
<feature type="transmembrane region" description="Helical" evidence="7">
    <location>
        <begin position="55"/>
        <end position="76"/>
    </location>
</feature>
<dbReference type="SUPFAM" id="SSF103473">
    <property type="entry name" value="MFS general substrate transporter"/>
    <property type="match status" value="1"/>
</dbReference>
<evidence type="ECO:0000313" key="9">
    <source>
        <dbReference type="Proteomes" id="UP000235145"/>
    </source>
</evidence>
<evidence type="ECO:0000256" key="2">
    <source>
        <dbReference type="ARBA" id="ARBA00005982"/>
    </source>
</evidence>
<keyword evidence="5 7" id="KW-0472">Membrane</keyword>
<dbReference type="GO" id="GO:0022857">
    <property type="term" value="F:transmembrane transporter activity"/>
    <property type="evidence" value="ECO:0000318"/>
    <property type="project" value="GO_Central"/>
</dbReference>
<evidence type="ECO:0000256" key="4">
    <source>
        <dbReference type="ARBA" id="ARBA00022989"/>
    </source>
</evidence>
<evidence type="ECO:0000256" key="3">
    <source>
        <dbReference type="ARBA" id="ARBA00022692"/>
    </source>
</evidence>
<protein>
    <submittedName>
        <fullName evidence="8">Uncharacterized protein</fullName>
    </submittedName>
</protein>
<dbReference type="InterPro" id="IPR036259">
    <property type="entry name" value="MFS_trans_sf"/>
</dbReference>
<accession>A0A9R1UKL7</accession>
<dbReference type="Pfam" id="PF00854">
    <property type="entry name" value="PTR2"/>
    <property type="match status" value="1"/>
</dbReference>
<feature type="transmembrane region" description="Helical" evidence="7">
    <location>
        <begin position="238"/>
        <end position="257"/>
    </location>
</feature>
<feature type="transmembrane region" description="Helical" evidence="7">
    <location>
        <begin position="88"/>
        <end position="110"/>
    </location>
</feature>
<comment type="subcellular location">
    <subcellularLocation>
        <location evidence="1">Membrane</location>
        <topology evidence="1">Multi-pass membrane protein</topology>
    </subcellularLocation>
</comment>
<proteinExistence type="inferred from homology"/>
<feature type="transmembrane region" description="Helical" evidence="7">
    <location>
        <begin position="173"/>
        <end position="194"/>
    </location>
</feature>
<organism evidence="8 9">
    <name type="scientific">Lactuca sativa</name>
    <name type="common">Garden lettuce</name>
    <dbReference type="NCBI Taxonomy" id="4236"/>
    <lineage>
        <taxon>Eukaryota</taxon>
        <taxon>Viridiplantae</taxon>
        <taxon>Streptophyta</taxon>
        <taxon>Embryophyta</taxon>
        <taxon>Tracheophyta</taxon>
        <taxon>Spermatophyta</taxon>
        <taxon>Magnoliopsida</taxon>
        <taxon>eudicotyledons</taxon>
        <taxon>Gunneridae</taxon>
        <taxon>Pentapetalae</taxon>
        <taxon>asterids</taxon>
        <taxon>campanulids</taxon>
        <taxon>Asterales</taxon>
        <taxon>Asteraceae</taxon>
        <taxon>Cichorioideae</taxon>
        <taxon>Cichorieae</taxon>
        <taxon>Lactucinae</taxon>
        <taxon>Lactuca</taxon>
    </lineage>
</organism>
<dbReference type="AlphaFoldDB" id="A0A9R1UKL7"/>
<feature type="transmembrane region" description="Helical" evidence="7">
    <location>
        <begin position="206"/>
        <end position="226"/>
    </location>
</feature>
<keyword evidence="9" id="KW-1185">Reference proteome</keyword>
<reference evidence="8 9" key="1">
    <citation type="journal article" date="2017" name="Nat. Commun.">
        <title>Genome assembly with in vitro proximity ligation data and whole-genome triplication in lettuce.</title>
        <authorList>
            <person name="Reyes-Chin-Wo S."/>
            <person name="Wang Z."/>
            <person name="Yang X."/>
            <person name="Kozik A."/>
            <person name="Arikit S."/>
            <person name="Song C."/>
            <person name="Xia L."/>
            <person name="Froenicke L."/>
            <person name="Lavelle D.O."/>
            <person name="Truco M.J."/>
            <person name="Xia R."/>
            <person name="Zhu S."/>
            <person name="Xu C."/>
            <person name="Xu H."/>
            <person name="Xu X."/>
            <person name="Cox K."/>
            <person name="Korf I."/>
            <person name="Meyers B.C."/>
            <person name="Michelmore R.W."/>
        </authorList>
    </citation>
    <scope>NUCLEOTIDE SEQUENCE [LARGE SCALE GENOMIC DNA]</scope>
    <source>
        <strain evidence="9">cv. Salinas</strain>
        <tissue evidence="8">Seedlings</tissue>
    </source>
</reference>
<feature type="transmembrane region" description="Helical" evidence="7">
    <location>
        <begin position="318"/>
        <end position="337"/>
    </location>
</feature>
<dbReference type="EMBL" id="NBSK02000009">
    <property type="protein sequence ID" value="KAJ0188685.1"/>
    <property type="molecule type" value="Genomic_DNA"/>
</dbReference>
<evidence type="ECO:0000256" key="7">
    <source>
        <dbReference type="SAM" id="Phobius"/>
    </source>
</evidence>
<gene>
    <name evidence="8" type="ORF">LSAT_V11C900470360</name>
</gene>
<feature type="transmembrane region" description="Helical" evidence="7">
    <location>
        <begin position="6"/>
        <end position="21"/>
    </location>
</feature>
<evidence type="ECO:0000256" key="6">
    <source>
        <dbReference type="ARBA" id="ARBA00044504"/>
    </source>
</evidence>
<evidence type="ECO:0000256" key="1">
    <source>
        <dbReference type="ARBA" id="ARBA00004141"/>
    </source>
</evidence>
<comment type="similarity">
    <text evidence="6">Belongs to the major facilitator superfamily. Phosphate:H(+) symporter (TC 2.A.1.9) family.</text>
</comment>
<evidence type="ECO:0000256" key="5">
    <source>
        <dbReference type="ARBA" id="ARBA00023136"/>
    </source>
</evidence>
<dbReference type="Proteomes" id="UP000235145">
    <property type="component" value="Unassembled WGS sequence"/>
</dbReference>
<dbReference type="Gene3D" id="1.20.1250.20">
    <property type="entry name" value="MFS general substrate transporter like domains"/>
    <property type="match status" value="1"/>
</dbReference>
<keyword evidence="4 7" id="KW-1133">Transmembrane helix</keyword>
<comment type="caution">
    <text evidence="8">The sequence shown here is derived from an EMBL/GenBank/DDBJ whole genome shotgun (WGS) entry which is preliminary data.</text>
</comment>
<evidence type="ECO:0000313" key="8">
    <source>
        <dbReference type="EMBL" id="KAJ0188685.1"/>
    </source>
</evidence>
<dbReference type="GO" id="GO:0055085">
    <property type="term" value="P:transmembrane transport"/>
    <property type="evidence" value="ECO:0000318"/>
    <property type="project" value="GO_Central"/>
</dbReference>
<feature type="transmembrane region" description="Helical" evidence="7">
    <location>
        <begin position="357"/>
        <end position="379"/>
    </location>
</feature>
<comment type="similarity">
    <text evidence="2">Belongs to the major facilitator superfamily. Proton-dependent oligopeptide transporter (POT/PTR) (TC 2.A.17) family.</text>
</comment>
<name>A0A9R1UKL7_LACSA</name>
<keyword evidence="3 7" id="KW-0812">Transmembrane</keyword>
<dbReference type="GO" id="GO:0016020">
    <property type="term" value="C:membrane"/>
    <property type="evidence" value="ECO:0000318"/>
    <property type="project" value="GO_Central"/>
</dbReference>